<dbReference type="Proteomes" id="UP001289374">
    <property type="component" value="Unassembled WGS sequence"/>
</dbReference>
<evidence type="ECO:0000313" key="1">
    <source>
        <dbReference type="EMBL" id="KAK4385633.1"/>
    </source>
</evidence>
<accession>A0AAE1W2Q1</accession>
<keyword evidence="2" id="KW-1185">Reference proteome</keyword>
<reference evidence="1" key="2">
    <citation type="journal article" date="2024" name="Plant">
        <title>Genomic evolution and insights into agronomic trait innovations of Sesamum species.</title>
        <authorList>
            <person name="Miao H."/>
            <person name="Wang L."/>
            <person name="Qu L."/>
            <person name="Liu H."/>
            <person name="Sun Y."/>
            <person name="Le M."/>
            <person name="Wang Q."/>
            <person name="Wei S."/>
            <person name="Zheng Y."/>
            <person name="Lin W."/>
            <person name="Duan Y."/>
            <person name="Cao H."/>
            <person name="Xiong S."/>
            <person name="Wang X."/>
            <person name="Wei L."/>
            <person name="Li C."/>
            <person name="Ma Q."/>
            <person name="Ju M."/>
            <person name="Zhao R."/>
            <person name="Li G."/>
            <person name="Mu C."/>
            <person name="Tian Q."/>
            <person name="Mei H."/>
            <person name="Zhang T."/>
            <person name="Gao T."/>
            <person name="Zhang H."/>
        </authorList>
    </citation>
    <scope>NUCLEOTIDE SEQUENCE</scope>
    <source>
        <strain evidence="1">K16</strain>
    </source>
</reference>
<reference evidence="1" key="1">
    <citation type="submission" date="2020-06" db="EMBL/GenBank/DDBJ databases">
        <authorList>
            <person name="Li T."/>
            <person name="Hu X."/>
            <person name="Zhang T."/>
            <person name="Song X."/>
            <person name="Zhang H."/>
            <person name="Dai N."/>
            <person name="Sheng W."/>
            <person name="Hou X."/>
            <person name="Wei L."/>
        </authorList>
    </citation>
    <scope>NUCLEOTIDE SEQUENCE</scope>
    <source>
        <strain evidence="1">K16</strain>
        <tissue evidence="1">Leaf</tissue>
    </source>
</reference>
<dbReference type="EMBL" id="JACGWL010000016">
    <property type="protein sequence ID" value="KAK4385633.1"/>
    <property type="molecule type" value="Genomic_DNA"/>
</dbReference>
<organism evidence="1 2">
    <name type="scientific">Sesamum angolense</name>
    <dbReference type="NCBI Taxonomy" id="2727404"/>
    <lineage>
        <taxon>Eukaryota</taxon>
        <taxon>Viridiplantae</taxon>
        <taxon>Streptophyta</taxon>
        <taxon>Embryophyta</taxon>
        <taxon>Tracheophyta</taxon>
        <taxon>Spermatophyta</taxon>
        <taxon>Magnoliopsida</taxon>
        <taxon>eudicotyledons</taxon>
        <taxon>Gunneridae</taxon>
        <taxon>Pentapetalae</taxon>
        <taxon>asterids</taxon>
        <taxon>lamiids</taxon>
        <taxon>Lamiales</taxon>
        <taxon>Pedaliaceae</taxon>
        <taxon>Sesamum</taxon>
    </lineage>
</organism>
<dbReference type="PANTHER" id="PTHR10775:SF182">
    <property type="entry name" value="TRANSPOSON, EN_SPM-LIKE, TRANSPOSASE-ASSOCIATED DOMAIN PROTEIN-RELATED"/>
    <property type="match status" value="1"/>
</dbReference>
<comment type="caution">
    <text evidence="1">The sequence shown here is derived from an EMBL/GenBank/DDBJ whole genome shotgun (WGS) entry which is preliminary data.</text>
</comment>
<protein>
    <submittedName>
        <fullName evidence="1">Uncharacterized protein</fullName>
    </submittedName>
</protein>
<gene>
    <name evidence="1" type="ORF">Sango_2687300</name>
</gene>
<evidence type="ECO:0000313" key="2">
    <source>
        <dbReference type="Proteomes" id="UP001289374"/>
    </source>
</evidence>
<name>A0AAE1W2Q1_9LAMI</name>
<dbReference type="AlphaFoldDB" id="A0AAE1W2Q1"/>
<sequence>MNHVKYKVARPRLTGEQIRDWVANISLAIEILLTLPSSCGSEHNWTKKGIFWDIPYWATHLTRHNLDIMHIEKIVFDNILNTVMGIKEMTKDNLNARKDLKIICNWPELDLDEQRSNAIPKVVYALIKEQKRTICQWIHRL</sequence>
<dbReference type="PANTHER" id="PTHR10775">
    <property type="entry name" value="OS08G0208400 PROTEIN"/>
    <property type="match status" value="1"/>
</dbReference>
<proteinExistence type="predicted"/>